<dbReference type="NCBIfam" id="TIGR00593">
    <property type="entry name" value="pola"/>
    <property type="match status" value="1"/>
</dbReference>
<dbReference type="Proteomes" id="UP000615234">
    <property type="component" value="Unassembled WGS sequence"/>
</dbReference>
<evidence type="ECO:0000256" key="7">
    <source>
        <dbReference type="ARBA" id="ARBA00022722"/>
    </source>
</evidence>
<name>A0A8I0ANL0_9FIRM</name>
<dbReference type="NCBIfam" id="NF004397">
    <property type="entry name" value="PRK05755.1"/>
    <property type="match status" value="1"/>
</dbReference>
<dbReference type="SMART" id="SM00475">
    <property type="entry name" value="53EXOc"/>
    <property type="match status" value="1"/>
</dbReference>
<evidence type="ECO:0000256" key="11">
    <source>
        <dbReference type="ARBA" id="ARBA00022932"/>
    </source>
</evidence>
<dbReference type="GO" id="GO:0003887">
    <property type="term" value="F:DNA-directed DNA polymerase activity"/>
    <property type="evidence" value="ECO:0007669"/>
    <property type="project" value="UniProtKB-UniRule"/>
</dbReference>
<evidence type="ECO:0000256" key="10">
    <source>
        <dbReference type="ARBA" id="ARBA00022839"/>
    </source>
</evidence>
<keyword evidence="5 16" id="KW-0548">Nucleotidyltransferase</keyword>
<dbReference type="RefSeq" id="WP_186847523.1">
    <property type="nucleotide sequence ID" value="NZ_JACOOX010000003.1"/>
</dbReference>
<dbReference type="Pfam" id="PF02739">
    <property type="entry name" value="5_3_exonuc_N"/>
    <property type="match status" value="1"/>
</dbReference>
<comment type="similarity">
    <text evidence="1 16">Belongs to the DNA polymerase type-A family.</text>
</comment>
<keyword evidence="6 16" id="KW-0235">DNA replication</keyword>
<dbReference type="FunFam" id="1.20.1060.10:FF:000001">
    <property type="entry name" value="DNA polymerase I"/>
    <property type="match status" value="1"/>
</dbReference>
<evidence type="ECO:0000256" key="16">
    <source>
        <dbReference type="RuleBase" id="RU004460"/>
    </source>
</evidence>
<dbReference type="InterPro" id="IPR008918">
    <property type="entry name" value="HhH2"/>
</dbReference>
<keyword evidence="12 16" id="KW-0238">DNA-binding</keyword>
<dbReference type="InterPro" id="IPR020046">
    <property type="entry name" value="5-3_exonucl_a-hlix_arch_N"/>
</dbReference>
<dbReference type="InterPro" id="IPR002298">
    <property type="entry name" value="DNA_polymerase_A"/>
</dbReference>
<evidence type="ECO:0000256" key="3">
    <source>
        <dbReference type="ARBA" id="ARBA00020311"/>
    </source>
</evidence>
<dbReference type="InterPro" id="IPR002421">
    <property type="entry name" value="5-3_exonuclease"/>
</dbReference>
<dbReference type="SMART" id="SM00482">
    <property type="entry name" value="POLAc"/>
    <property type="match status" value="1"/>
</dbReference>
<keyword evidence="4 16" id="KW-0808">Transferase</keyword>
<keyword evidence="9 16" id="KW-0378">Hydrolase</keyword>
<comment type="catalytic activity">
    <reaction evidence="14 16">
        <text>DNA(n) + a 2'-deoxyribonucleoside 5'-triphosphate = DNA(n+1) + diphosphate</text>
        <dbReference type="Rhea" id="RHEA:22508"/>
        <dbReference type="Rhea" id="RHEA-COMP:17339"/>
        <dbReference type="Rhea" id="RHEA-COMP:17340"/>
        <dbReference type="ChEBI" id="CHEBI:33019"/>
        <dbReference type="ChEBI" id="CHEBI:61560"/>
        <dbReference type="ChEBI" id="CHEBI:173112"/>
        <dbReference type="EC" id="2.7.7.7"/>
    </reaction>
</comment>
<dbReference type="GO" id="GO:0006302">
    <property type="term" value="P:double-strand break repair"/>
    <property type="evidence" value="ECO:0007669"/>
    <property type="project" value="TreeGrafter"/>
</dbReference>
<evidence type="ECO:0000313" key="19">
    <source>
        <dbReference type="EMBL" id="MBC5662404.1"/>
    </source>
</evidence>
<dbReference type="SUPFAM" id="SSF53098">
    <property type="entry name" value="Ribonuclease H-like"/>
    <property type="match status" value="1"/>
</dbReference>
<dbReference type="PROSITE" id="PS00447">
    <property type="entry name" value="DNA_POLYMERASE_A"/>
    <property type="match status" value="1"/>
</dbReference>
<dbReference type="InterPro" id="IPR020045">
    <property type="entry name" value="DNA_polI_H3TH"/>
</dbReference>
<evidence type="ECO:0000256" key="13">
    <source>
        <dbReference type="ARBA" id="ARBA00023204"/>
    </source>
</evidence>
<evidence type="ECO:0000256" key="15">
    <source>
        <dbReference type="NCBIfam" id="TIGR00593"/>
    </source>
</evidence>
<dbReference type="InterPro" id="IPR029060">
    <property type="entry name" value="PIN-like_dom_sf"/>
</dbReference>
<dbReference type="SMART" id="SM00279">
    <property type="entry name" value="HhH2"/>
    <property type="match status" value="1"/>
</dbReference>
<evidence type="ECO:0000256" key="1">
    <source>
        <dbReference type="ARBA" id="ARBA00007705"/>
    </source>
</evidence>
<evidence type="ECO:0000256" key="5">
    <source>
        <dbReference type="ARBA" id="ARBA00022695"/>
    </source>
</evidence>
<dbReference type="FunFam" id="3.40.50.1010:FF:000001">
    <property type="entry name" value="DNA polymerase I"/>
    <property type="match status" value="1"/>
</dbReference>
<feature type="domain" description="5'-3' exonuclease" evidence="17">
    <location>
        <begin position="2"/>
        <end position="263"/>
    </location>
</feature>
<evidence type="ECO:0000256" key="14">
    <source>
        <dbReference type="ARBA" id="ARBA00049244"/>
    </source>
</evidence>
<dbReference type="Gene3D" id="3.30.420.10">
    <property type="entry name" value="Ribonuclease H-like superfamily/Ribonuclease H"/>
    <property type="match status" value="1"/>
</dbReference>
<dbReference type="GO" id="GO:0008409">
    <property type="term" value="F:5'-3' exonuclease activity"/>
    <property type="evidence" value="ECO:0007669"/>
    <property type="project" value="UniProtKB-UniRule"/>
</dbReference>
<dbReference type="GO" id="GO:0003677">
    <property type="term" value="F:DNA binding"/>
    <property type="evidence" value="ECO:0007669"/>
    <property type="project" value="UniProtKB-UniRule"/>
</dbReference>
<dbReference type="PANTHER" id="PTHR10133:SF27">
    <property type="entry name" value="DNA POLYMERASE NU"/>
    <property type="match status" value="1"/>
</dbReference>
<dbReference type="InterPro" id="IPR001098">
    <property type="entry name" value="DNA-dir_DNA_pol_A_palm_dom"/>
</dbReference>
<evidence type="ECO:0000256" key="8">
    <source>
        <dbReference type="ARBA" id="ARBA00022763"/>
    </source>
</evidence>
<dbReference type="Gene3D" id="3.40.50.1010">
    <property type="entry name" value="5'-nuclease"/>
    <property type="match status" value="1"/>
</dbReference>
<dbReference type="Pfam" id="PF01367">
    <property type="entry name" value="5_3_exonuc"/>
    <property type="match status" value="1"/>
</dbReference>
<evidence type="ECO:0000256" key="2">
    <source>
        <dbReference type="ARBA" id="ARBA00012417"/>
    </source>
</evidence>
<dbReference type="SUPFAM" id="SSF56672">
    <property type="entry name" value="DNA/RNA polymerases"/>
    <property type="match status" value="1"/>
</dbReference>
<evidence type="ECO:0000256" key="12">
    <source>
        <dbReference type="ARBA" id="ARBA00023125"/>
    </source>
</evidence>
<reference evidence="19 20" key="1">
    <citation type="submission" date="2020-08" db="EMBL/GenBank/DDBJ databases">
        <title>Genome public.</title>
        <authorList>
            <person name="Liu C."/>
            <person name="Sun Q."/>
        </authorList>
    </citation>
    <scope>NUCLEOTIDE SEQUENCE [LARGE SCALE GENOMIC DNA]</scope>
    <source>
        <strain evidence="19 20">NSJ-10</strain>
    </source>
</reference>
<keyword evidence="11 16" id="KW-0239">DNA-directed DNA polymerase</keyword>
<feature type="domain" description="DNA-directed DNA polymerase family A palm" evidence="18">
    <location>
        <begin position="636"/>
        <end position="842"/>
    </location>
</feature>
<dbReference type="InterPro" id="IPR018320">
    <property type="entry name" value="DNA_polymerase_1"/>
</dbReference>
<evidence type="ECO:0000256" key="6">
    <source>
        <dbReference type="ARBA" id="ARBA00022705"/>
    </source>
</evidence>
<evidence type="ECO:0000256" key="9">
    <source>
        <dbReference type="ARBA" id="ARBA00022801"/>
    </source>
</evidence>
<comment type="caution">
    <text evidence="19">The sequence shown here is derived from an EMBL/GenBank/DDBJ whole genome shotgun (WGS) entry which is preliminary data.</text>
</comment>
<dbReference type="InterPro" id="IPR036397">
    <property type="entry name" value="RNaseH_sf"/>
</dbReference>
<dbReference type="InterPro" id="IPR012337">
    <property type="entry name" value="RNaseH-like_sf"/>
</dbReference>
<evidence type="ECO:0000259" key="18">
    <source>
        <dbReference type="SMART" id="SM00482"/>
    </source>
</evidence>
<keyword evidence="13 16" id="KW-0234">DNA repair</keyword>
<dbReference type="PANTHER" id="PTHR10133">
    <property type="entry name" value="DNA POLYMERASE I"/>
    <property type="match status" value="1"/>
</dbReference>
<evidence type="ECO:0000313" key="20">
    <source>
        <dbReference type="Proteomes" id="UP000615234"/>
    </source>
</evidence>
<keyword evidence="20" id="KW-1185">Reference proteome</keyword>
<dbReference type="SUPFAM" id="SSF88723">
    <property type="entry name" value="PIN domain-like"/>
    <property type="match status" value="1"/>
</dbReference>
<dbReference type="CDD" id="cd08637">
    <property type="entry name" value="DNA_pol_A_pol_I_C"/>
    <property type="match status" value="1"/>
</dbReference>
<dbReference type="AlphaFoldDB" id="A0A8I0ANL0"/>
<dbReference type="SUPFAM" id="SSF47807">
    <property type="entry name" value="5' to 3' exonuclease, C-terminal subdomain"/>
    <property type="match status" value="1"/>
</dbReference>
<comment type="function">
    <text evidence="16">In addition to polymerase activity, this DNA polymerase exhibits 5'-3' exonuclease activity.</text>
</comment>
<accession>A0A8I0ANL0</accession>
<sequence>MKKILLIDGHSILNRAFYGLPDLTNYEGLHTNAVLGFLNIIFKIMDEEKPDHMCVAFDVHEPTFRHLKYSAYKGTRKPMPEELREQVPLMKEVLTAMHVTIVEKGGYEADDIIGTISRMAERNGYATVIVSGDRDLLQLATDTILVRIPKTKASGTTIENYYAKDVVEAYGVTPVQFIDMKGLMGDTSDNIPGVPGIGEKTAAKLMIEYGSMENILDHLDTVKPPRVQKNLTENMDLAVMSKDLATIKLDCELDISLDEMTIESLFNDDSYKIFKRLGFNSLLKKFGTVTETAEIDPVITLLETTEQIDGFLADKMKNIDKIGLYPIWKDGTLFGLSAAISDKEVYILSNLNGMEHDRLTENIVSATRNGMQIDILDLKEALSVFPFDESDTKVHDIGVAAYLLNPMEDVYSYDAVARDYLGATLPSEKELVGKDELNLFSFANETFQKLFAYKALIPYLVGDLLMEHLEKQEMFTLYNEIEMPTVYTLYDMEHRGIRVDRKALDDYSVKLQSRIDDLHTDIIGYAGKEFNINSPKQLGVILFEDMGLSGGKKTKTGYSTSVDVLEKIKNDHPIIPAILEYRQLTKLNSTYAQGLTAYISEDGRIHGTFNQTITATGRISSTDPNLQNIPMKLELGRLIRKAFIPEDGYVFVDADYSQIELRVLAHLSGDQVMQNAFLNHVDIHATTASEVFDVPIDQVTSLQRRNAKAVNFGIVYGISAFGLSEDLGISRKEAADYIEKYFATYKNIKSFLDRQVEEAKADGVVRTMFGRIRPVPELRSSNFMTRSFGERVAMNSPIQGTAADIIKIAMFRVNMELKKRGLKSRLILQIHDELLVETAKDEIDIVKEIMEKEMMGAADMAVPLEIGISEGDNWYDAK</sequence>
<keyword evidence="8 16" id="KW-0227">DNA damage</keyword>
<dbReference type="FunFam" id="1.10.150.20:FF:000002">
    <property type="entry name" value="DNA polymerase I"/>
    <property type="match status" value="1"/>
</dbReference>
<dbReference type="InterPro" id="IPR019760">
    <property type="entry name" value="DNA-dir_DNA_pol_A_CS"/>
</dbReference>
<dbReference type="Gene3D" id="3.30.70.370">
    <property type="match status" value="1"/>
</dbReference>
<organism evidence="19 20">
    <name type="scientific">Coprococcus hominis</name>
    <name type="common">ex Liu et al. 2022</name>
    <dbReference type="NCBI Taxonomy" id="2763039"/>
    <lineage>
        <taxon>Bacteria</taxon>
        <taxon>Bacillati</taxon>
        <taxon>Bacillota</taxon>
        <taxon>Clostridia</taxon>
        <taxon>Lachnospirales</taxon>
        <taxon>Lachnospiraceae</taxon>
        <taxon>Coprococcus</taxon>
    </lineage>
</organism>
<dbReference type="Gene3D" id="1.10.150.20">
    <property type="entry name" value="5' to 3' exonuclease, C-terminal subdomain"/>
    <property type="match status" value="2"/>
</dbReference>
<dbReference type="FunFam" id="1.10.150.20:FF:000003">
    <property type="entry name" value="DNA polymerase I"/>
    <property type="match status" value="1"/>
</dbReference>
<dbReference type="EC" id="2.7.7.7" evidence="2 15"/>
<dbReference type="Gene3D" id="1.20.1060.10">
    <property type="entry name" value="Taq DNA Polymerase, Chain T, domain 4"/>
    <property type="match status" value="1"/>
</dbReference>
<keyword evidence="7" id="KW-0540">Nuclease</keyword>
<dbReference type="InterPro" id="IPR036279">
    <property type="entry name" value="5-3_exonuclease_C_sf"/>
</dbReference>
<protein>
    <recommendedName>
        <fullName evidence="3 15">DNA polymerase I</fullName>
        <ecNumber evidence="2 15">2.7.7.7</ecNumber>
    </recommendedName>
</protein>
<dbReference type="PRINTS" id="PR00868">
    <property type="entry name" value="DNAPOLI"/>
</dbReference>
<dbReference type="Pfam" id="PF00476">
    <property type="entry name" value="DNA_pol_A"/>
    <property type="match status" value="1"/>
</dbReference>
<keyword evidence="10 16" id="KW-0269">Exonuclease</keyword>
<dbReference type="GO" id="GO:0006261">
    <property type="term" value="P:DNA-templated DNA replication"/>
    <property type="evidence" value="ECO:0007669"/>
    <property type="project" value="UniProtKB-UniRule"/>
</dbReference>
<dbReference type="EMBL" id="JACOOX010000003">
    <property type="protein sequence ID" value="MBC5662404.1"/>
    <property type="molecule type" value="Genomic_DNA"/>
</dbReference>
<comment type="subunit">
    <text evidence="16">Single-chain monomer with multiple functions.</text>
</comment>
<dbReference type="CDD" id="cd09859">
    <property type="entry name" value="PIN_53EXO"/>
    <property type="match status" value="1"/>
</dbReference>
<gene>
    <name evidence="16 19" type="primary">polA</name>
    <name evidence="19" type="ORF">H8S09_05775</name>
</gene>
<proteinExistence type="inferred from homology"/>
<evidence type="ECO:0000256" key="4">
    <source>
        <dbReference type="ARBA" id="ARBA00022679"/>
    </source>
</evidence>
<dbReference type="CDD" id="cd09898">
    <property type="entry name" value="H3TH_53EXO"/>
    <property type="match status" value="1"/>
</dbReference>
<evidence type="ECO:0000259" key="17">
    <source>
        <dbReference type="SMART" id="SM00475"/>
    </source>
</evidence>
<dbReference type="InterPro" id="IPR043502">
    <property type="entry name" value="DNA/RNA_pol_sf"/>
</dbReference>